<dbReference type="Proteomes" id="UP001151760">
    <property type="component" value="Unassembled WGS sequence"/>
</dbReference>
<proteinExistence type="predicted"/>
<dbReference type="EMBL" id="BQNB010010634">
    <property type="protein sequence ID" value="GJS79935.1"/>
    <property type="molecule type" value="Genomic_DNA"/>
</dbReference>
<reference evidence="3" key="2">
    <citation type="submission" date="2022-01" db="EMBL/GenBank/DDBJ databases">
        <authorList>
            <person name="Yamashiro T."/>
            <person name="Shiraishi A."/>
            <person name="Satake H."/>
            <person name="Nakayama K."/>
        </authorList>
    </citation>
    <scope>NUCLEOTIDE SEQUENCE</scope>
</reference>
<gene>
    <name evidence="3" type="ORF">Tco_0729816</name>
</gene>
<name>A0ABQ4YQF7_9ASTR</name>
<evidence type="ECO:0000313" key="4">
    <source>
        <dbReference type="Proteomes" id="UP001151760"/>
    </source>
</evidence>
<organism evidence="3 4">
    <name type="scientific">Tanacetum coccineum</name>
    <dbReference type="NCBI Taxonomy" id="301880"/>
    <lineage>
        <taxon>Eukaryota</taxon>
        <taxon>Viridiplantae</taxon>
        <taxon>Streptophyta</taxon>
        <taxon>Embryophyta</taxon>
        <taxon>Tracheophyta</taxon>
        <taxon>Spermatophyta</taxon>
        <taxon>Magnoliopsida</taxon>
        <taxon>eudicotyledons</taxon>
        <taxon>Gunneridae</taxon>
        <taxon>Pentapetalae</taxon>
        <taxon>asterids</taxon>
        <taxon>campanulids</taxon>
        <taxon>Asterales</taxon>
        <taxon>Asteraceae</taxon>
        <taxon>Asteroideae</taxon>
        <taxon>Anthemideae</taxon>
        <taxon>Anthemidinae</taxon>
        <taxon>Tanacetum</taxon>
    </lineage>
</organism>
<keyword evidence="4" id="KW-1185">Reference proteome</keyword>
<protein>
    <submittedName>
        <fullName evidence="3">Uncharacterized protein</fullName>
    </submittedName>
</protein>
<feature type="compositionally biased region" description="Polar residues" evidence="2">
    <location>
        <begin position="105"/>
        <end position="116"/>
    </location>
</feature>
<comment type="caution">
    <text evidence="3">The sequence shown here is derived from an EMBL/GenBank/DDBJ whole genome shotgun (WGS) entry which is preliminary data.</text>
</comment>
<feature type="coiled-coil region" evidence="1">
    <location>
        <begin position="217"/>
        <end position="244"/>
    </location>
</feature>
<evidence type="ECO:0000256" key="2">
    <source>
        <dbReference type="SAM" id="MobiDB-lite"/>
    </source>
</evidence>
<feature type="region of interest" description="Disordered" evidence="2">
    <location>
        <begin position="46"/>
        <end position="78"/>
    </location>
</feature>
<evidence type="ECO:0000256" key="1">
    <source>
        <dbReference type="SAM" id="Coils"/>
    </source>
</evidence>
<accession>A0ABQ4YQF7</accession>
<feature type="region of interest" description="Disordered" evidence="2">
    <location>
        <begin position="105"/>
        <end position="160"/>
    </location>
</feature>
<sequence length="489" mass="53516">MKTSRNKINEGDGTENQVLETMASEVPSAGHASTTWVAPNIVVEEEAAADTPLVSKRRRKRVNDRANANAPPKVLRKDFDVSRPTQSTFGGKSLTVMGLKAGSTLSAPASQETPTGTIDPDPLSFAKPPPAPERDIAQSSKGVAAAGVPESKYTTPSMVGSPGSIYQHGYGYGLSRRSNFKEIYSSSSPAGPKDSGQAMKSEKKNLEVLLEVEAHMKKAAEARNAELVKELESLRTQFTDLQVSHDGLSHQVSTLQAQVTGEEKIKAAFEEFKKYEKIKAAFADMDAHLDALSIDFNEELYPHMLTAIAEWVMGTDLKDDDKYVAALHVLKDLKYPLIDQLEKLRDALLDLILASLHLESDTGEDVPQWICELRPSSSQLKIPVYPEVRDPKDPWAYKEEILLEDAIAPNVSRAEKKKKCRVVCRTHGVGSAHHARSDGVPISVPIMVPQGLAILLVDAATQTEVPEDEPSPKLIRSKSLPPVYNLDWP</sequence>
<evidence type="ECO:0000313" key="3">
    <source>
        <dbReference type="EMBL" id="GJS79935.1"/>
    </source>
</evidence>
<reference evidence="3" key="1">
    <citation type="journal article" date="2022" name="Int. J. Mol. Sci.">
        <title>Draft Genome of Tanacetum Coccineum: Genomic Comparison of Closely Related Tanacetum-Family Plants.</title>
        <authorList>
            <person name="Yamashiro T."/>
            <person name="Shiraishi A."/>
            <person name="Nakayama K."/>
            <person name="Satake H."/>
        </authorList>
    </citation>
    <scope>NUCLEOTIDE SEQUENCE</scope>
</reference>
<keyword evidence="1" id="KW-0175">Coiled coil</keyword>